<dbReference type="Proteomes" id="UP000272440">
    <property type="component" value="Unassembled WGS sequence"/>
</dbReference>
<dbReference type="EMBL" id="RCZY01000002">
    <property type="protein sequence ID" value="RRE43832.1"/>
    <property type="molecule type" value="Genomic_DNA"/>
</dbReference>
<organism evidence="1 2">
    <name type="scientific">Klebsiella pneumoniae</name>
    <dbReference type="NCBI Taxonomy" id="573"/>
    <lineage>
        <taxon>Bacteria</taxon>
        <taxon>Pseudomonadati</taxon>
        <taxon>Pseudomonadota</taxon>
        <taxon>Gammaproteobacteria</taxon>
        <taxon>Enterobacterales</taxon>
        <taxon>Enterobacteriaceae</taxon>
        <taxon>Klebsiella/Raoultella group</taxon>
        <taxon>Klebsiella</taxon>
        <taxon>Klebsiella pneumoniae complex</taxon>
    </lineage>
</organism>
<accession>A0A3P2EHL7</accession>
<dbReference type="InterPro" id="IPR006441">
    <property type="entry name" value="Phage_P2_GpN"/>
</dbReference>
<sequence>MNVLPLPIWKGRVLVGTGGPLAHINNSGRRNPQNAASLAPHRYQCRKVNLDVSIPYADLESWATVENYPELVKEAIDRQRALDRLLVGFNGTHYADPSDASAYPKRRIAGRLAGEIPTGSASTSYQRPFGCWP</sequence>
<evidence type="ECO:0000313" key="1">
    <source>
        <dbReference type="EMBL" id="RRE43832.1"/>
    </source>
</evidence>
<dbReference type="Pfam" id="PF05125">
    <property type="entry name" value="Phage_cap_P2"/>
    <property type="match status" value="1"/>
</dbReference>
<name>A0A3P2EHL7_KLEPN</name>
<reference evidence="1 2" key="1">
    <citation type="journal article" date="2019" name="Antimicrob. Agents Chemother.">
        <title>Applying Rapid Whole Genome Sequencing to Predict Phenotypic Antimicrobial Susceptibility Testing Results Among Carbapenem-Resistant Klebsiella pneumoniae Clinical Isolates.</title>
        <authorList>
            <person name="Tamma P.D."/>
            <person name="Fan Y."/>
            <person name="Bergman Y."/>
            <person name="Pertea G."/>
            <person name="Kazmi A."/>
            <person name="Lewis S."/>
            <person name="Carroll K.C."/>
            <person name="Schatz M.C."/>
            <person name="Timp W."/>
            <person name="Simner P.J."/>
        </authorList>
    </citation>
    <scope>NUCLEOTIDE SEQUENCE [LARGE SCALE GENOMIC DNA]</scope>
    <source>
        <strain evidence="1 2">KLPN_33</strain>
    </source>
</reference>
<protein>
    <submittedName>
        <fullName evidence="1">Uncharacterized protein</fullName>
    </submittedName>
</protein>
<gene>
    <name evidence="1" type="ORF">EAO28_18930</name>
</gene>
<comment type="caution">
    <text evidence="1">The sequence shown here is derived from an EMBL/GenBank/DDBJ whole genome shotgun (WGS) entry which is preliminary data.</text>
</comment>
<proteinExistence type="predicted"/>
<dbReference type="AlphaFoldDB" id="A0A3P2EHL7"/>
<evidence type="ECO:0000313" key="2">
    <source>
        <dbReference type="Proteomes" id="UP000272440"/>
    </source>
</evidence>